<name>A0A0A1TNJ7_9HYPO</name>
<evidence type="ECO:0000256" key="1">
    <source>
        <dbReference type="SAM" id="MobiDB-lite"/>
    </source>
</evidence>
<sequence>MLPPSTLSSSSRILALQKQWEEYRRRSDSGSHDVVDDESLADDEYENSESRDIEADFPHPQTQKIKAKEVRYRRRTFDTDDQGHRLAPIATTETPLGLQSRDESANIDMLATNKQTLELPIMNLGTSENPVIIDAPSEIDDKSQSSDAGTDDREEAIISRRQGKRRLRRYTERNTALKFASSSDDEIPAIKTTSRTETQTWEIAPGRVVNPTNSENLAFSSAFLSGHTSVSIAPDVAFNLLTLHPMRLHRFEIELRMLRSCSIAEGRVQVQILDYKFSLGTGGVFVIRPGYSCCVENAEGSDAVLHCTTVHNYELIPSPSGKVTTSANDHLH</sequence>
<keyword evidence="3" id="KW-1185">Reference proteome</keyword>
<accession>A0A0A1TNJ7</accession>
<proteinExistence type="predicted"/>
<feature type="region of interest" description="Disordered" evidence="1">
    <location>
        <begin position="22"/>
        <end position="53"/>
    </location>
</feature>
<dbReference type="Proteomes" id="UP000039046">
    <property type="component" value="Unassembled WGS sequence"/>
</dbReference>
<dbReference type="OrthoDB" id="3545073at2759"/>
<reference evidence="2 3" key="1">
    <citation type="journal article" date="2015" name="Genome Announc.">
        <title>Draft Genome Sequence and Gene Annotation of the Entomopathogenic Fungus Verticillium hemipterigenum.</title>
        <authorList>
            <person name="Horn F."/>
            <person name="Habel A."/>
            <person name="Scharf D.H."/>
            <person name="Dworschak J."/>
            <person name="Brakhage A.A."/>
            <person name="Guthke R."/>
            <person name="Hertweck C."/>
            <person name="Linde J."/>
        </authorList>
    </citation>
    <scope>NUCLEOTIDE SEQUENCE [LARGE SCALE GENOMIC DNA]</scope>
</reference>
<feature type="compositionally biased region" description="Acidic residues" evidence="1">
    <location>
        <begin position="35"/>
        <end position="47"/>
    </location>
</feature>
<dbReference type="AlphaFoldDB" id="A0A0A1TNJ7"/>
<evidence type="ECO:0000313" key="2">
    <source>
        <dbReference type="EMBL" id="CEJ92853.1"/>
    </source>
</evidence>
<protein>
    <submittedName>
        <fullName evidence="2">Uncharacterized protein</fullName>
    </submittedName>
</protein>
<feature type="compositionally biased region" description="Basic and acidic residues" evidence="1">
    <location>
        <begin position="22"/>
        <end position="34"/>
    </location>
</feature>
<dbReference type="SUPFAM" id="SSF51182">
    <property type="entry name" value="RmlC-like cupins"/>
    <property type="match status" value="1"/>
</dbReference>
<dbReference type="EMBL" id="CDHN01000005">
    <property type="protein sequence ID" value="CEJ92853.1"/>
    <property type="molecule type" value="Genomic_DNA"/>
</dbReference>
<evidence type="ECO:0000313" key="3">
    <source>
        <dbReference type="Proteomes" id="UP000039046"/>
    </source>
</evidence>
<dbReference type="InterPro" id="IPR011051">
    <property type="entry name" value="RmlC_Cupin_sf"/>
</dbReference>
<feature type="region of interest" description="Disordered" evidence="1">
    <location>
        <begin position="137"/>
        <end position="162"/>
    </location>
</feature>
<dbReference type="STRING" id="1531966.A0A0A1TNJ7"/>
<organism evidence="2 3">
    <name type="scientific">[Torrubiella] hemipterigena</name>
    <dbReference type="NCBI Taxonomy" id="1531966"/>
    <lineage>
        <taxon>Eukaryota</taxon>
        <taxon>Fungi</taxon>
        <taxon>Dikarya</taxon>
        <taxon>Ascomycota</taxon>
        <taxon>Pezizomycotina</taxon>
        <taxon>Sordariomycetes</taxon>
        <taxon>Hypocreomycetidae</taxon>
        <taxon>Hypocreales</taxon>
        <taxon>Clavicipitaceae</taxon>
        <taxon>Clavicipitaceae incertae sedis</taxon>
        <taxon>'Torrubiella' clade</taxon>
    </lineage>
</organism>
<dbReference type="HOGENOM" id="CLU_837248_0_0_1"/>
<gene>
    <name evidence="2" type="ORF">VHEMI08481</name>
</gene>